<dbReference type="OrthoDB" id="9801558at2"/>
<dbReference type="GeneID" id="68845154"/>
<organism evidence="6 7">
    <name type="scientific">Roseibium aggregatum</name>
    <dbReference type="NCBI Taxonomy" id="187304"/>
    <lineage>
        <taxon>Bacteria</taxon>
        <taxon>Pseudomonadati</taxon>
        <taxon>Pseudomonadota</taxon>
        <taxon>Alphaproteobacteria</taxon>
        <taxon>Hyphomicrobiales</taxon>
        <taxon>Stappiaceae</taxon>
        <taxon>Roseibium</taxon>
    </lineage>
</organism>
<reference evidence="7" key="1">
    <citation type="submission" date="2015-07" db="EMBL/GenBank/DDBJ databases">
        <authorList>
            <person name="Rodrigo-Torres Lidia"/>
            <person name="Arahal R.David."/>
        </authorList>
    </citation>
    <scope>NUCLEOTIDE SEQUENCE [LARGE SCALE GENOMIC DNA]</scope>
    <source>
        <strain evidence="7">CECT 4801</strain>
    </source>
</reference>
<dbReference type="PANTHER" id="PTHR47781:SF1">
    <property type="entry name" value="LARGE RIBOSOMAL SUBUNIT PROTEIN BL36B"/>
    <property type="match status" value="1"/>
</dbReference>
<dbReference type="PANTHER" id="PTHR47781">
    <property type="entry name" value="50S RIBOSOMAL PROTEIN L36 2"/>
    <property type="match status" value="1"/>
</dbReference>
<dbReference type="STRING" id="187304.B0E33_16090"/>
<evidence type="ECO:0000256" key="2">
    <source>
        <dbReference type="ARBA" id="ARBA00022980"/>
    </source>
</evidence>
<evidence type="ECO:0000256" key="3">
    <source>
        <dbReference type="ARBA" id="ARBA00023274"/>
    </source>
</evidence>
<evidence type="ECO:0000256" key="1">
    <source>
        <dbReference type="ARBA" id="ARBA00007645"/>
    </source>
</evidence>
<evidence type="ECO:0000256" key="5">
    <source>
        <dbReference type="RuleBase" id="RU000571"/>
    </source>
</evidence>
<dbReference type="Proteomes" id="UP000048926">
    <property type="component" value="Unassembled WGS sequence"/>
</dbReference>
<dbReference type="HAMAP" id="MF_00251">
    <property type="entry name" value="Ribosomal_bL36"/>
    <property type="match status" value="1"/>
</dbReference>
<dbReference type="InterPro" id="IPR000473">
    <property type="entry name" value="Ribosomal_bL36"/>
</dbReference>
<evidence type="ECO:0000313" key="6">
    <source>
        <dbReference type="EMBL" id="CTQ47078.1"/>
    </source>
</evidence>
<dbReference type="GO" id="GO:1990904">
    <property type="term" value="C:ribonucleoprotein complex"/>
    <property type="evidence" value="ECO:0007669"/>
    <property type="project" value="UniProtKB-KW"/>
</dbReference>
<gene>
    <name evidence="4 6" type="primary">rpmJ</name>
    <name evidence="6" type="ORF">LAL4801_05539</name>
</gene>
<dbReference type="Pfam" id="PF00444">
    <property type="entry name" value="Ribosomal_L36"/>
    <property type="match status" value="1"/>
</dbReference>
<evidence type="ECO:0000256" key="4">
    <source>
        <dbReference type="HAMAP-Rule" id="MF_00251"/>
    </source>
</evidence>
<comment type="similarity">
    <text evidence="1 4 5">Belongs to the bacterial ribosomal protein bL36 family.</text>
</comment>
<keyword evidence="2 4" id="KW-0689">Ribosomal protein</keyword>
<dbReference type="AlphaFoldDB" id="A0A0M6YBL4"/>
<keyword evidence="7" id="KW-1185">Reference proteome</keyword>
<dbReference type="InterPro" id="IPR035977">
    <property type="entry name" value="Ribosomal_bL36_sp"/>
</dbReference>
<dbReference type="RefSeq" id="WP_006932207.1">
    <property type="nucleotide sequence ID" value="NZ_CP045617.1"/>
</dbReference>
<sequence>MKIKNSLKALMTRHRDNRMVRRKGRVYIINKKNPRFKARQG</sequence>
<keyword evidence="3 4" id="KW-0687">Ribonucleoprotein</keyword>
<dbReference type="PROSITE" id="PS00828">
    <property type="entry name" value="RIBOSOMAL_L36"/>
    <property type="match status" value="1"/>
</dbReference>
<evidence type="ECO:0000313" key="7">
    <source>
        <dbReference type="Proteomes" id="UP000048926"/>
    </source>
</evidence>
<dbReference type="EMBL" id="CXST01000005">
    <property type="protein sequence ID" value="CTQ47078.1"/>
    <property type="molecule type" value="Genomic_DNA"/>
</dbReference>
<dbReference type="GO" id="GO:0006412">
    <property type="term" value="P:translation"/>
    <property type="evidence" value="ECO:0007669"/>
    <property type="project" value="UniProtKB-UniRule"/>
</dbReference>
<dbReference type="NCBIfam" id="TIGR01022">
    <property type="entry name" value="rpmJ_bact"/>
    <property type="match status" value="1"/>
</dbReference>
<protein>
    <recommendedName>
        <fullName evidence="4">Large ribosomal subunit protein bL36</fullName>
    </recommendedName>
</protein>
<dbReference type="NCBIfam" id="NF002021">
    <property type="entry name" value="PRK00831.1"/>
    <property type="match status" value="1"/>
</dbReference>
<proteinExistence type="inferred from homology"/>
<dbReference type="GO" id="GO:0005840">
    <property type="term" value="C:ribosome"/>
    <property type="evidence" value="ECO:0007669"/>
    <property type="project" value="UniProtKB-KW"/>
</dbReference>
<accession>A0A0M6YBL4</accession>
<dbReference type="SUPFAM" id="SSF57840">
    <property type="entry name" value="Ribosomal protein L36"/>
    <property type="match status" value="1"/>
</dbReference>
<name>A0A0M6YBL4_9HYPH</name>
<dbReference type="GO" id="GO:0003735">
    <property type="term" value="F:structural constituent of ribosome"/>
    <property type="evidence" value="ECO:0007669"/>
    <property type="project" value="InterPro"/>
</dbReference>
<dbReference type="InterPro" id="IPR047621">
    <property type="entry name" value="Ribosomal_L36_bact"/>
</dbReference>